<reference evidence="5 6" key="1">
    <citation type="submission" date="2022-07" db="EMBL/GenBank/DDBJ databases">
        <title>Novel species in genus cellulomonas.</title>
        <authorList>
            <person name="Ye L."/>
        </authorList>
    </citation>
    <scope>NUCLEOTIDE SEQUENCE [LARGE SCALE GENOMIC DNA]</scope>
    <source>
        <strain evidence="6">zg-Y908</strain>
    </source>
</reference>
<protein>
    <submittedName>
        <fullName evidence="5">Glycosyltransferase family 4 protein</fullName>
    </submittedName>
</protein>
<keyword evidence="1" id="KW-0328">Glycosyltransferase</keyword>
<dbReference type="InterPro" id="IPR028098">
    <property type="entry name" value="Glyco_trans_4-like_N"/>
</dbReference>
<keyword evidence="6" id="KW-1185">Reference proteome</keyword>
<evidence type="ECO:0000259" key="3">
    <source>
        <dbReference type="Pfam" id="PF00534"/>
    </source>
</evidence>
<evidence type="ECO:0000256" key="2">
    <source>
        <dbReference type="ARBA" id="ARBA00022679"/>
    </source>
</evidence>
<accession>A0ABY5K875</accession>
<dbReference type="Proteomes" id="UP001317322">
    <property type="component" value="Chromosome"/>
</dbReference>
<feature type="domain" description="Glycosyltransferase subfamily 4-like N-terminal" evidence="4">
    <location>
        <begin position="25"/>
        <end position="179"/>
    </location>
</feature>
<dbReference type="Pfam" id="PF13439">
    <property type="entry name" value="Glyco_transf_4"/>
    <property type="match status" value="1"/>
</dbReference>
<feature type="domain" description="Glycosyl transferase family 1" evidence="3">
    <location>
        <begin position="187"/>
        <end position="352"/>
    </location>
</feature>
<dbReference type="PANTHER" id="PTHR12526:SF636">
    <property type="entry name" value="BLL3647 PROTEIN"/>
    <property type="match status" value="1"/>
</dbReference>
<name>A0ABY5K875_9CELL</name>
<organism evidence="5 6">
    <name type="scientific">Cellulomonas wangsupingiae</name>
    <dbReference type="NCBI Taxonomy" id="2968085"/>
    <lineage>
        <taxon>Bacteria</taxon>
        <taxon>Bacillati</taxon>
        <taxon>Actinomycetota</taxon>
        <taxon>Actinomycetes</taxon>
        <taxon>Micrococcales</taxon>
        <taxon>Cellulomonadaceae</taxon>
        <taxon>Cellulomonas</taxon>
    </lineage>
</organism>
<evidence type="ECO:0000313" key="6">
    <source>
        <dbReference type="Proteomes" id="UP001317322"/>
    </source>
</evidence>
<dbReference type="InterPro" id="IPR001296">
    <property type="entry name" value="Glyco_trans_1"/>
</dbReference>
<proteinExistence type="predicted"/>
<evidence type="ECO:0000313" key="5">
    <source>
        <dbReference type="EMBL" id="UUI66009.1"/>
    </source>
</evidence>
<keyword evidence="2" id="KW-0808">Transferase</keyword>
<dbReference type="Gene3D" id="3.40.50.2000">
    <property type="entry name" value="Glycogen Phosphorylase B"/>
    <property type="match status" value="2"/>
</dbReference>
<sequence length="386" mass="40412">MSRTLVVAHGSAELYGSDLQLVESVRAALADGWDALVVLPVGGPLVERLADVGARVRVAPVPVLRKSLLRPRALPGLAWGSLRAVVETVRLLRRERADAVYVNTVTVPTWLAAARLARVPALCHVHEAEDGLPRLVAALLTAPVLLARTVVTNSEAARRSLGAAYGSLSARAQVVHNGVTGPPAAPQPSGEHDGPLRLALVGRLSPRKGTDVALDAVGLLAAEGRDVRLRVAGSTFPGYEWFEEQLRARAAAADLAGRVDLLGFVHPTWPVLADADVVLIPSRVEPFGNTAVEALLARRPVVASRTQGLAEIVRDGVTGLLVEPGDAAALAAAVARLVDDPGLRERLAADGRSDAAARFGTDRYAADVQRLLRELVGVPAAAPAPA</sequence>
<gene>
    <name evidence="5" type="ORF">NP075_04570</name>
</gene>
<dbReference type="RefSeq" id="WP_227564126.1">
    <property type="nucleotide sequence ID" value="NZ_CP101989.1"/>
</dbReference>
<dbReference type="CDD" id="cd03801">
    <property type="entry name" value="GT4_PimA-like"/>
    <property type="match status" value="1"/>
</dbReference>
<dbReference type="EMBL" id="CP101989">
    <property type="protein sequence ID" value="UUI66009.1"/>
    <property type="molecule type" value="Genomic_DNA"/>
</dbReference>
<dbReference type="SUPFAM" id="SSF53756">
    <property type="entry name" value="UDP-Glycosyltransferase/glycogen phosphorylase"/>
    <property type="match status" value="1"/>
</dbReference>
<dbReference type="PANTHER" id="PTHR12526">
    <property type="entry name" value="GLYCOSYLTRANSFERASE"/>
    <property type="match status" value="1"/>
</dbReference>
<dbReference type="Pfam" id="PF00534">
    <property type="entry name" value="Glycos_transf_1"/>
    <property type="match status" value="1"/>
</dbReference>
<evidence type="ECO:0000259" key="4">
    <source>
        <dbReference type="Pfam" id="PF13439"/>
    </source>
</evidence>
<evidence type="ECO:0000256" key="1">
    <source>
        <dbReference type="ARBA" id="ARBA00022676"/>
    </source>
</evidence>